<reference evidence="3" key="1">
    <citation type="journal article" date="2019" name="Int. J. Syst. Evol. Microbiol.">
        <title>The Global Catalogue of Microorganisms (GCM) 10K type strain sequencing project: providing services to taxonomists for standard genome sequencing and annotation.</title>
        <authorList>
            <consortium name="The Broad Institute Genomics Platform"/>
            <consortium name="The Broad Institute Genome Sequencing Center for Infectious Disease"/>
            <person name="Wu L."/>
            <person name="Ma J."/>
        </authorList>
    </citation>
    <scope>NUCLEOTIDE SEQUENCE [LARGE SCALE GENOMIC DNA]</scope>
    <source>
        <strain evidence="3">CGMCC 4.7093</strain>
    </source>
</reference>
<keyword evidence="3" id="KW-1185">Reference proteome</keyword>
<dbReference type="RefSeq" id="WP_378038884.1">
    <property type="nucleotide sequence ID" value="NZ_JBHSIV010000040.1"/>
</dbReference>
<keyword evidence="1" id="KW-0472">Membrane</keyword>
<proteinExistence type="predicted"/>
<gene>
    <name evidence="2" type="ORF">ACFPBZ_25290</name>
</gene>
<protein>
    <submittedName>
        <fullName evidence="2">Uncharacterized protein</fullName>
    </submittedName>
</protein>
<organism evidence="2 3">
    <name type="scientific">Actinomycetospora atypica</name>
    <dbReference type="NCBI Taxonomy" id="1290095"/>
    <lineage>
        <taxon>Bacteria</taxon>
        <taxon>Bacillati</taxon>
        <taxon>Actinomycetota</taxon>
        <taxon>Actinomycetes</taxon>
        <taxon>Pseudonocardiales</taxon>
        <taxon>Pseudonocardiaceae</taxon>
        <taxon>Actinomycetospora</taxon>
    </lineage>
</organism>
<dbReference type="EMBL" id="JBHSIV010000040">
    <property type="protein sequence ID" value="MFC5065556.1"/>
    <property type="molecule type" value="Genomic_DNA"/>
</dbReference>
<evidence type="ECO:0000256" key="1">
    <source>
        <dbReference type="SAM" id="Phobius"/>
    </source>
</evidence>
<keyword evidence="1" id="KW-1133">Transmembrane helix</keyword>
<dbReference type="Proteomes" id="UP001595947">
    <property type="component" value="Unassembled WGS sequence"/>
</dbReference>
<evidence type="ECO:0000313" key="2">
    <source>
        <dbReference type="EMBL" id="MFC5065556.1"/>
    </source>
</evidence>
<keyword evidence="1" id="KW-0812">Transmembrane</keyword>
<sequence length="153" mass="15149">MAAAGTLDAPPTRPVRRPRRRRAAVLGAVVVLAVLAAGGLAVLGGDAPPRPATVPVTRGSVVADVRSEGTVVSADSSSVSFTTDGVVAAVDARVGVAVRTGGPLDRLDDGTPRPRVAAAPAAVTADERARDAAGRVPVPDPVAIARLDASLAA</sequence>
<accession>A0ABV9YUL5</accession>
<name>A0ABV9YUL5_9PSEU</name>
<comment type="caution">
    <text evidence="2">The sequence shown here is derived from an EMBL/GenBank/DDBJ whole genome shotgun (WGS) entry which is preliminary data.</text>
</comment>
<feature type="non-terminal residue" evidence="2">
    <location>
        <position position="153"/>
    </location>
</feature>
<evidence type="ECO:0000313" key="3">
    <source>
        <dbReference type="Proteomes" id="UP001595947"/>
    </source>
</evidence>
<feature type="transmembrane region" description="Helical" evidence="1">
    <location>
        <begin position="23"/>
        <end position="43"/>
    </location>
</feature>